<feature type="compositionally biased region" description="Low complexity" evidence="5">
    <location>
        <begin position="424"/>
        <end position="446"/>
    </location>
</feature>
<feature type="region of interest" description="Disordered" evidence="5">
    <location>
        <begin position="424"/>
        <end position="453"/>
    </location>
</feature>
<dbReference type="SUPFAM" id="SSF54556">
    <property type="entry name" value="Chitinase insertion domain"/>
    <property type="match status" value="1"/>
</dbReference>
<evidence type="ECO:0000256" key="5">
    <source>
        <dbReference type="SAM" id="MobiDB-lite"/>
    </source>
</evidence>
<accession>A0A7J7KDC6</accession>
<evidence type="ECO:0000313" key="8">
    <source>
        <dbReference type="EMBL" id="KAF6036173.1"/>
    </source>
</evidence>
<proteinExistence type="predicted"/>
<evidence type="ECO:0000313" key="9">
    <source>
        <dbReference type="Proteomes" id="UP000593567"/>
    </source>
</evidence>
<comment type="caution">
    <text evidence="8">The sequence shown here is derived from an EMBL/GenBank/DDBJ whole genome shotgun (WGS) entry which is preliminary data.</text>
</comment>
<feature type="signal peptide" evidence="6">
    <location>
        <begin position="1"/>
        <end position="23"/>
    </location>
</feature>
<dbReference type="SMART" id="SM00636">
    <property type="entry name" value="Glyco_18"/>
    <property type="match status" value="2"/>
</dbReference>
<reference evidence="8" key="1">
    <citation type="submission" date="2020-06" db="EMBL/GenBank/DDBJ databases">
        <title>Draft genome of Bugula neritina, a colonial animal packing powerful symbionts and potential medicines.</title>
        <authorList>
            <person name="Rayko M."/>
        </authorList>
    </citation>
    <scope>NUCLEOTIDE SEQUENCE [LARGE SCALE GENOMIC DNA]</scope>
    <source>
        <strain evidence="8">Kwan_BN1</strain>
    </source>
</reference>
<feature type="chain" id="PRO_5029593691" evidence="6">
    <location>
        <begin position="24"/>
        <end position="675"/>
    </location>
</feature>
<dbReference type="InterPro" id="IPR017853">
    <property type="entry name" value="GH"/>
</dbReference>
<feature type="domain" description="GH18" evidence="7">
    <location>
        <begin position="519"/>
        <end position="675"/>
    </location>
</feature>
<dbReference type="SUPFAM" id="SSF51445">
    <property type="entry name" value="(Trans)glycosidases"/>
    <property type="match status" value="2"/>
</dbReference>
<evidence type="ECO:0000256" key="6">
    <source>
        <dbReference type="SAM" id="SignalP"/>
    </source>
</evidence>
<sequence length="675" mass="75129">MKILFACAAVLLCLLLAPEQTQAKGKVVCYYTNWSGYRQGLGKFKPGDIDPTLCTHILYAFTLVENNKLKIHDDWLDVQTGYFNQVIDMKKVNPSVKVMVAIGGWNNGGGPFSIMAKTANSRRQFIDSVLAFLKQYKFDGLDLDWEYPGLRGGDPNTDKQNFNLLIQELQAAFRKFGNQQGIEKPLLSAAVGPAPNTANIAYDRRVVCSGNAVKDLDFVNLMQYDIHGAWDRSQTGFAAPLYSAPGESTPQNVIAATTKDWIDGGCARDKLILGIPMYGRGWKSSGTSVPSTANGGSNQGKYTLLAGMLSYYEICEKLSTGWQQSYSSEAAQAIAYGEGQLVTYDNERSVKAKVDYLKSQRLGGAMIWSLDFDDFTGQFCNRGKYPLLSTINKEMGRTLPTPQTTLPPTTLPPGCTQWWCPGSTKPTTTRRTTRPPRSTTMSPGSTQKPSRCRPVCKSSTRNKFLANPCDPAKYYVCDRGNLWEGTCEFVPSNRPETLLACVAVLLCLLLAPEQTQAKEKVVCYYTNWSGYRQGLAKFKPKDIDPTLCTHILYSFTLVRDNKLTIHDDWLDVQTGYFNQVIDMKKLIPSVKVMVAIGGWNNGGTPFSVMVKTANSRRQFIDSVLEFLKQYKFDGLDLDWEYPGLRGGDPDADKQNLNLLVQELQAAFKQFGDQQE</sequence>
<organism evidence="8 9">
    <name type="scientific">Bugula neritina</name>
    <name type="common">Brown bryozoan</name>
    <name type="synonym">Sertularia neritina</name>
    <dbReference type="NCBI Taxonomy" id="10212"/>
    <lineage>
        <taxon>Eukaryota</taxon>
        <taxon>Metazoa</taxon>
        <taxon>Spiralia</taxon>
        <taxon>Lophotrochozoa</taxon>
        <taxon>Bryozoa</taxon>
        <taxon>Gymnolaemata</taxon>
        <taxon>Cheilostomatida</taxon>
        <taxon>Flustrina</taxon>
        <taxon>Buguloidea</taxon>
        <taxon>Bugulidae</taxon>
        <taxon>Bugula</taxon>
    </lineage>
</organism>
<dbReference type="InterPro" id="IPR001223">
    <property type="entry name" value="Glyco_hydro18_cat"/>
</dbReference>
<evidence type="ECO:0000256" key="3">
    <source>
        <dbReference type="ARBA" id="ARBA00023295"/>
    </source>
</evidence>
<dbReference type="InterPro" id="IPR029070">
    <property type="entry name" value="Chitinase_insertion_sf"/>
</dbReference>
<dbReference type="InterPro" id="IPR011583">
    <property type="entry name" value="Chitinase_II/V-like_cat"/>
</dbReference>
<dbReference type="PROSITE" id="PS51910">
    <property type="entry name" value="GH18_2"/>
    <property type="match status" value="2"/>
</dbReference>
<dbReference type="PANTHER" id="PTHR11177">
    <property type="entry name" value="CHITINASE"/>
    <property type="match status" value="1"/>
</dbReference>
<evidence type="ECO:0000256" key="1">
    <source>
        <dbReference type="ARBA" id="ARBA00022801"/>
    </source>
</evidence>
<dbReference type="PANTHER" id="PTHR11177:SF317">
    <property type="entry name" value="CHITINASE 12-RELATED"/>
    <property type="match status" value="1"/>
</dbReference>
<dbReference type="GO" id="GO:0005576">
    <property type="term" value="C:extracellular region"/>
    <property type="evidence" value="ECO:0007669"/>
    <property type="project" value="TreeGrafter"/>
</dbReference>
<dbReference type="InterPro" id="IPR050314">
    <property type="entry name" value="Glycosyl_Hydrlase_18"/>
</dbReference>
<dbReference type="GO" id="GO:0008061">
    <property type="term" value="F:chitin binding"/>
    <property type="evidence" value="ECO:0007669"/>
    <property type="project" value="InterPro"/>
</dbReference>
<dbReference type="OrthoDB" id="73875at2759"/>
<dbReference type="Pfam" id="PF00704">
    <property type="entry name" value="Glyco_hydro_18"/>
    <property type="match status" value="2"/>
</dbReference>
<dbReference type="GO" id="GO:0004568">
    <property type="term" value="F:chitinase activity"/>
    <property type="evidence" value="ECO:0007669"/>
    <property type="project" value="TreeGrafter"/>
</dbReference>
<evidence type="ECO:0000256" key="2">
    <source>
        <dbReference type="ARBA" id="ARBA00023157"/>
    </source>
</evidence>
<feature type="domain" description="GH18" evidence="7">
    <location>
        <begin position="25"/>
        <end position="398"/>
    </location>
</feature>
<dbReference type="InterPro" id="IPR001579">
    <property type="entry name" value="Glyco_hydro_18_chit_AS"/>
</dbReference>
<dbReference type="PROSITE" id="PS01095">
    <property type="entry name" value="GH18_1"/>
    <property type="match status" value="2"/>
</dbReference>
<dbReference type="Proteomes" id="UP000593567">
    <property type="component" value="Unassembled WGS sequence"/>
</dbReference>
<name>A0A7J7KDC6_BUGNE</name>
<protein>
    <submittedName>
        <fullName evidence="8">Cht3</fullName>
    </submittedName>
</protein>
<dbReference type="EMBL" id="VXIV02000769">
    <property type="protein sequence ID" value="KAF6036173.1"/>
    <property type="molecule type" value="Genomic_DNA"/>
</dbReference>
<dbReference type="GO" id="GO:0005975">
    <property type="term" value="P:carbohydrate metabolic process"/>
    <property type="evidence" value="ECO:0007669"/>
    <property type="project" value="InterPro"/>
</dbReference>
<dbReference type="FunFam" id="3.20.20.80:FF:000007">
    <property type="entry name" value="Acidic mammalian chitinase"/>
    <property type="match status" value="1"/>
</dbReference>
<dbReference type="GO" id="GO:0006032">
    <property type="term" value="P:chitin catabolic process"/>
    <property type="evidence" value="ECO:0007669"/>
    <property type="project" value="TreeGrafter"/>
</dbReference>
<keyword evidence="2" id="KW-1015">Disulfide bond</keyword>
<dbReference type="Gene3D" id="3.20.20.80">
    <property type="entry name" value="Glycosidases"/>
    <property type="match status" value="3"/>
</dbReference>
<evidence type="ECO:0000256" key="4">
    <source>
        <dbReference type="RuleBase" id="RU000489"/>
    </source>
</evidence>
<keyword evidence="6" id="KW-0732">Signal</keyword>
<evidence type="ECO:0000259" key="7">
    <source>
        <dbReference type="PROSITE" id="PS51910"/>
    </source>
</evidence>
<keyword evidence="1 4" id="KW-0378">Hydrolase</keyword>
<keyword evidence="9" id="KW-1185">Reference proteome</keyword>
<dbReference type="AlphaFoldDB" id="A0A7J7KDC6"/>
<gene>
    <name evidence="8" type="ORF">EB796_005528</name>
</gene>
<keyword evidence="3 4" id="KW-0326">Glycosidase</keyword>